<dbReference type="EMBL" id="AJVK01026780">
    <property type="status" value="NOT_ANNOTATED_CDS"/>
    <property type="molecule type" value="Genomic_DNA"/>
</dbReference>
<evidence type="ECO:0000313" key="1">
    <source>
        <dbReference type="EnsemblMetazoa" id="PPAI003435-PA"/>
    </source>
</evidence>
<proteinExistence type="predicted"/>
<dbReference type="Proteomes" id="UP000092462">
    <property type="component" value="Unassembled WGS sequence"/>
</dbReference>
<organism evidence="1 2">
    <name type="scientific">Phlebotomus papatasi</name>
    <name type="common">Sandfly</name>
    <dbReference type="NCBI Taxonomy" id="29031"/>
    <lineage>
        <taxon>Eukaryota</taxon>
        <taxon>Metazoa</taxon>
        <taxon>Ecdysozoa</taxon>
        <taxon>Arthropoda</taxon>
        <taxon>Hexapoda</taxon>
        <taxon>Insecta</taxon>
        <taxon>Pterygota</taxon>
        <taxon>Neoptera</taxon>
        <taxon>Endopterygota</taxon>
        <taxon>Diptera</taxon>
        <taxon>Nematocera</taxon>
        <taxon>Psychodoidea</taxon>
        <taxon>Psychodidae</taxon>
        <taxon>Phlebotomus</taxon>
        <taxon>Phlebotomus</taxon>
    </lineage>
</organism>
<sequence>MPSSIQGTMVNSTILPAFLILAIVLSVSRCESSQDDFQASDMKSEAIKRPFFVGSRYGRSQYYGPKALRQVNVAPRNDRFFLGSRYGKRSQELMTTLSDQNFSTASNDAWLMCIYTGVSNLYRCNGLNFVVNPSHPLISCQPLLGLIITLTFYHTKFHPLTGQE</sequence>
<dbReference type="VEuPathDB" id="VectorBase:PPAPM1_008125"/>
<evidence type="ECO:0000313" key="2">
    <source>
        <dbReference type="Proteomes" id="UP000092462"/>
    </source>
</evidence>
<reference evidence="1" key="1">
    <citation type="submission" date="2022-08" db="UniProtKB">
        <authorList>
            <consortium name="EnsemblMetazoa"/>
        </authorList>
    </citation>
    <scope>IDENTIFICATION</scope>
    <source>
        <strain evidence="1">Israel</strain>
    </source>
</reference>
<dbReference type="AlphaFoldDB" id="A0A1B0D7B2"/>
<protein>
    <submittedName>
        <fullName evidence="1">Uncharacterized protein</fullName>
    </submittedName>
</protein>
<accession>A0A1B0D7B2</accession>
<keyword evidence="2" id="KW-1185">Reference proteome</keyword>
<name>A0A1B0D7B2_PHLPP</name>
<dbReference type="EnsemblMetazoa" id="PPAI003435-RA">
    <property type="protein sequence ID" value="PPAI003435-PA"/>
    <property type="gene ID" value="PPAI003435"/>
</dbReference>
<dbReference type="VEuPathDB" id="VectorBase:PPAI003435"/>